<keyword evidence="7" id="KW-0186">Copper</keyword>
<dbReference type="CDD" id="cd13854">
    <property type="entry name" value="CuRO_1_MaLCC_like"/>
    <property type="match status" value="1"/>
</dbReference>
<dbReference type="GO" id="GO:0046274">
    <property type="term" value="P:lignin catabolic process"/>
    <property type="evidence" value="ECO:0007669"/>
    <property type="project" value="UniProtKB-KW"/>
</dbReference>
<evidence type="ECO:0000259" key="12">
    <source>
        <dbReference type="Pfam" id="PF07732"/>
    </source>
</evidence>
<keyword evidence="6" id="KW-0560">Oxidoreductase</keyword>
<dbReference type="FunFam" id="2.60.40.420:FF:000021">
    <property type="entry name" value="Extracellular dihydrogeodin oxidase/laccase"/>
    <property type="match status" value="1"/>
</dbReference>
<evidence type="ECO:0000313" key="14">
    <source>
        <dbReference type="Proteomes" id="UP000838763"/>
    </source>
</evidence>
<dbReference type="EC" id="1.10.3.2" evidence="4"/>
<comment type="catalytic activity">
    <reaction evidence="1">
        <text>4 hydroquinone + O2 = 4 benzosemiquinone + 2 H2O</text>
        <dbReference type="Rhea" id="RHEA:11276"/>
        <dbReference type="ChEBI" id="CHEBI:15377"/>
        <dbReference type="ChEBI" id="CHEBI:15379"/>
        <dbReference type="ChEBI" id="CHEBI:17594"/>
        <dbReference type="ChEBI" id="CHEBI:17977"/>
        <dbReference type="EC" id="1.10.3.2"/>
    </reaction>
</comment>
<evidence type="ECO:0000256" key="8">
    <source>
        <dbReference type="ARBA" id="ARBA00023180"/>
    </source>
</evidence>
<dbReference type="SUPFAM" id="SSF49503">
    <property type="entry name" value="Cupredoxins"/>
    <property type="match status" value="3"/>
</dbReference>
<evidence type="ECO:0000256" key="9">
    <source>
        <dbReference type="ARBA" id="ARBA00023185"/>
    </source>
</evidence>
<comment type="cofactor">
    <cofactor evidence="2">
        <name>Cu cation</name>
        <dbReference type="ChEBI" id="CHEBI:23378"/>
    </cofactor>
</comment>
<dbReference type="AlphaFoldDB" id="A0A9P1GVX2"/>
<evidence type="ECO:0000256" key="4">
    <source>
        <dbReference type="ARBA" id="ARBA00012297"/>
    </source>
</evidence>
<dbReference type="InterPro" id="IPR011707">
    <property type="entry name" value="Cu-oxidase-like_N"/>
</dbReference>
<proteinExistence type="inferred from homology"/>
<feature type="domain" description="Plastocyanin-like" evidence="11">
    <location>
        <begin position="385"/>
        <end position="446"/>
    </location>
</feature>
<keyword evidence="14" id="KW-1185">Reference proteome</keyword>
<feature type="chain" id="PRO_5040242992" description="laccase" evidence="10">
    <location>
        <begin position="20"/>
        <end position="453"/>
    </location>
</feature>
<keyword evidence="9" id="KW-0439">Lignin degradation</keyword>
<accession>A0A9P1GVX2</accession>
<comment type="similarity">
    <text evidence="3">Belongs to the multicopper oxidase family.</text>
</comment>
<gene>
    <name evidence="13" type="ORF">PPNO1_LOCUS758</name>
</gene>
<keyword evidence="5" id="KW-0479">Metal-binding</keyword>
<dbReference type="InterPro" id="IPR045087">
    <property type="entry name" value="Cu-oxidase_fam"/>
</dbReference>
<evidence type="ECO:0000256" key="3">
    <source>
        <dbReference type="ARBA" id="ARBA00010609"/>
    </source>
</evidence>
<dbReference type="Proteomes" id="UP000838763">
    <property type="component" value="Unassembled WGS sequence"/>
</dbReference>
<reference evidence="13" key="1">
    <citation type="submission" date="2022-11" db="EMBL/GenBank/DDBJ databases">
        <authorList>
            <person name="Scott C."/>
            <person name="Bruce N."/>
        </authorList>
    </citation>
    <scope>NUCLEOTIDE SEQUENCE</scope>
</reference>
<organism evidence="13 14">
    <name type="scientific">Parascedosporium putredinis</name>
    <dbReference type="NCBI Taxonomy" id="1442378"/>
    <lineage>
        <taxon>Eukaryota</taxon>
        <taxon>Fungi</taxon>
        <taxon>Dikarya</taxon>
        <taxon>Ascomycota</taxon>
        <taxon>Pezizomycotina</taxon>
        <taxon>Sordariomycetes</taxon>
        <taxon>Hypocreomycetidae</taxon>
        <taxon>Microascales</taxon>
        <taxon>Microascaceae</taxon>
        <taxon>Parascedosporium</taxon>
    </lineage>
</organism>
<dbReference type="EMBL" id="CALLCH030000001">
    <property type="protein sequence ID" value="CAI4210962.1"/>
    <property type="molecule type" value="Genomic_DNA"/>
</dbReference>
<feature type="signal peptide" evidence="10">
    <location>
        <begin position="1"/>
        <end position="19"/>
    </location>
</feature>
<name>A0A9P1GVX2_9PEZI</name>
<keyword evidence="10" id="KW-0732">Signal</keyword>
<dbReference type="PANTHER" id="PTHR11709:SF87">
    <property type="entry name" value="LACCASE"/>
    <property type="match status" value="1"/>
</dbReference>
<dbReference type="Gene3D" id="2.60.40.420">
    <property type="entry name" value="Cupredoxins - blue copper proteins"/>
    <property type="match status" value="3"/>
</dbReference>
<evidence type="ECO:0000313" key="13">
    <source>
        <dbReference type="EMBL" id="CAI4210962.1"/>
    </source>
</evidence>
<keyword evidence="8" id="KW-0325">Glycoprotein</keyword>
<protein>
    <recommendedName>
        <fullName evidence="4">laccase</fullName>
        <ecNumber evidence="4">1.10.3.2</ecNumber>
    </recommendedName>
</protein>
<dbReference type="InterPro" id="IPR008972">
    <property type="entry name" value="Cupredoxin"/>
</dbReference>
<comment type="caution">
    <text evidence="13">The sequence shown here is derived from an EMBL/GenBank/DDBJ whole genome shotgun (WGS) entry which is preliminary data.</text>
</comment>
<dbReference type="GO" id="GO:0005507">
    <property type="term" value="F:copper ion binding"/>
    <property type="evidence" value="ECO:0007669"/>
    <property type="project" value="InterPro"/>
</dbReference>
<dbReference type="OrthoDB" id="2121828at2759"/>
<dbReference type="PANTHER" id="PTHR11709">
    <property type="entry name" value="MULTI-COPPER OXIDASE"/>
    <property type="match status" value="1"/>
</dbReference>
<evidence type="ECO:0000256" key="10">
    <source>
        <dbReference type="SAM" id="SignalP"/>
    </source>
</evidence>
<dbReference type="Pfam" id="PF07732">
    <property type="entry name" value="Cu-oxidase_3"/>
    <property type="match status" value="1"/>
</dbReference>
<evidence type="ECO:0000256" key="2">
    <source>
        <dbReference type="ARBA" id="ARBA00001935"/>
    </source>
</evidence>
<dbReference type="InterPro" id="IPR011706">
    <property type="entry name" value="Cu-oxidase_C"/>
</dbReference>
<dbReference type="GO" id="GO:0052716">
    <property type="term" value="F:hydroquinone:oxygen oxidoreductase activity"/>
    <property type="evidence" value="ECO:0007669"/>
    <property type="project" value="UniProtKB-EC"/>
</dbReference>
<evidence type="ECO:0000259" key="11">
    <source>
        <dbReference type="Pfam" id="PF07731"/>
    </source>
</evidence>
<feature type="domain" description="Plastocyanin-like" evidence="12">
    <location>
        <begin position="84"/>
        <end position="183"/>
    </location>
</feature>
<evidence type="ECO:0000256" key="6">
    <source>
        <dbReference type="ARBA" id="ARBA00023002"/>
    </source>
</evidence>
<evidence type="ECO:0000256" key="7">
    <source>
        <dbReference type="ARBA" id="ARBA00023008"/>
    </source>
</evidence>
<evidence type="ECO:0000256" key="1">
    <source>
        <dbReference type="ARBA" id="ARBA00000349"/>
    </source>
</evidence>
<dbReference type="Pfam" id="PF07731">
    <property type="entry name" value="Cu-oxidase_2"/>
    <property type="match status" value="1"/>
</dbReference>
<evidence type="ECO:0000256" key="5">
    <source>
        <dbReference type="ARBA" id="ARBA00022723"/>
    </source>
</evidence>
<sequence length="453" mass="49885">MRPIALFQAVGLFLGLTNAAPSADVSVASRDLFKRAPTCNTPSNRACWSNGFDINTDYESSIPNTGNTRRYILDVTQTENWVGGDGQVKKLAMLFNGTFPGPTIRADWGDWIEVTVRNKLSCDGTSVHWHGIRMQRNSVNDGANGVTECPIAPGTSRTYRFRAEQYGTGWYHSHYSSQDGQGLDSSPGAAPAADNVLFNGTHVSSAGTGDYARVKLKVGKRHRLRLINPSVDISYTVSLVNHDMTVIATDFVPVNAFTAPSVLLTPGQRLDVTIDASKTPGNYWFNVTFSSSPCGSSRFAKPAAIFQYDSVAAGIPTIQGSAPTDTLCQDNNNFSPVVRRTVPSSAFKVNETNTIGVELVQKAWQNVPNRVYWNVHGHDMNVTWENPTLEYVANKDLTFPERYNIHTVDKKNGDWAFWLIENTSVLPHPMHLHGHDFYVLGHSTPPRTPSPPR</sequence>